<gene>
    <name evidence="1" type="ORF">SBF1_660019</name>
</gene>
<reference evidence="2" key="1">
    <citation type="submission" date="2018-02" db="EMBL/GenBank/DDBJ databases">
        <authorList>
            <person name="Hausmann B."/>
        </authorList>
    </citation>
    <scope>NUCLEOTIDE SEQUENCE [LARGE SCALE GENOMIC DNA]</scope>
    <source>
        <strain evidence="2">Peat soil MAG SbF1</strain>
    </source>
</reference>
<dbReference type="AlphaFoldDB" id="A0A2U3LNB9"/>
<organism evidence="1 2">
    <name type="scientific">Candidatus Desulfosporosinus infrequens</name>
    <dbReference type="NCBI Taxonomy" id="2043169"/>
    <lineage>
        <taxon>Bacteria</taxon>
        <taxon>Bacillati</taxon>
        <taxon>Bacillota</taxon>
        <taxon>Clostridia</taxon>
        <taxon>Eubacteriales</taxon>
        <taxon>Desulfitobacteriaceae</taxon>
        <taxon>Desulfosporosinus</taxon>
    </lineage>
</organism>
<evidence type="ECO:0000313" key="1">
    <source>
        <dbReference type="EMBL" id="SPF53378.1"/>
    </source>
</evidence>
<dbReference type="EMBL" id="OMOF01000623">
    <property type="protein sequence ID" value="SPF53378.1"/>
    <property type="molecule type" value="Genomic_DNA"/>
</dbReference>
<name>A0A2U3LNB9_9FIRM</name>
<sequence length="219" mass="25596">MGRTAWIMIQYHQIQNELVIFFKDVPSEQMSIANHLIPRIAFMQITLEDLEEDIRQNGTFELTKTLPRKLRERPVVNTYNALIKNYNGTIKQLLARLPTKNVDEAEDELLAFLRKYDSWNSGYWVKDMELNGFNGLMDIVIQGAKTLSNPLKHFGAYSRIETVAGHREIPDITADKAMDLIDDYSDINTAIKKSLSVSMRPSEKTRQRWWRNSHRKRLR</sequence>
<proteinExistence type="predicted"/>
<dbReference type="OrthoDB" id="3196710at2"/>
<evidence type="ECO:0000313" key="2">
    <source>
        <dbReference type="Proteomes" id="UP000238916"/>
    </source>
</evidence>
<dbReference type="Proteomes" id="UP000238916">
    <property type="component" value="Unassembled WGS sequence"/>
</dbReference>
<accession>A0A2U3LNB9</accession>
<protein>
    <submittedName>
        <fullName evidence="1">Uncharacterized protein</fullName>
    </submittedName>
</protein>